<dbReference type="OrthoDB" id="9978363at2759"/>
<keyword evidence="3" id="KW-1185">Reference proteome</keyword>
<evidence type="ECO:0000313" key="4">
    <source>
        <dbReference type="Proteomes" id="UP000663877"/>
    </source>
</evidence>
<dbReference type="Proteomes" id="UP000663832">
    <property type="component" value="Unassembled WGS sequence"/>
</dbReference>
<organism evidence="1 4">
    <name type="scientific">Adineta steineri</name>
    <dbReference type="NCBI Taxonomy" id="433720"/>
    <lineage>
        <taxon>Eukaryota</taxon>
        <taxon>Metazoa</taxon>
        <taxon>Spiralia</taxon>
        <taxon>Gnathifera</taxon>
        <taxon>Rotifera</taxon>
        <taxon>Eurotatoria</taxon>
        <taxon>Bdelloidea</taxon>
        <taxon>Adinetida</taxon>
        <taxon>Adinetidae</taxon>
        <taxon>Adineta</taxon>
    </lineage>
</organism>
<dbReference type="EMBL" id="CAJNOI010000094">
    <property type="protein sequence ID" value="CAF1047323.1"/>
    <property type="molecule type" value="Genomic_DNA"/>
</dbReference>
<sequence length="755" mass="88297">MMNILAYAGCIHQFQINANGHVQIDIYGYDSNTERFINAIEKPLIPSTITKSNKCIIVGSHIIDKGLLVLLHLITSNSSILMFLQLQPRPWLCHILYTLSIPLTIHGSIRFLSINGYMSIFINEDKTSNGFYIINNNEQKCQRNIEFIQCSLLTYIYCYLKDNYYWLMGSEIDSDTGEQLIKVYYGCSTSLSTPLVSFNTNKFIPISLTDNIQDLYIINHKLQLKTRIILGDLILLSKDHRILTCHNGTITHELSMNSSMNSILYYHTIENEQLFLVKKQDNNSIELFQYDDENFTLTSFLNTHETADYILMDDFTQIGWKQILFLKNNLDFNTFLLTDFSQIHIFQQESDCEYNTEMKHLSMETDDIDIHNSLILAQDILRKKIINADFIVNEGYFHCKQIEDDIRKISNKYYVPDLNKHTQSDILLQNSTNTTSILQLIDKNWFIYRTNLFVYVTIKNISNNTLSSIHLFGIDKHTNKMKLFDLKSSFQLLLNEQIIFNLNPNSSRTLILTTSIELDRDNDIELYLLINDNNKLFHINSIHISIEDLFNSNNERILKMNALEVESTSHFMYRQAFIYMNTLFRLDVNIQSPSKFHLIENFRQLLINLGFKHIISLPNVYIRVNQGNIFEHVLIHLVNEDDVIEEDLIVHFYAENSIECKMFIKYILSKLDFQSFSLINPINSSDQQQNHLILNRIQSELTSYMDILKQIPTIMRKVAPTSKSESYRLLKFENFQLFQNQRHLTDLLLASLIID</sequence>
<dbReference type="AlphaFoldDB" id="A0A814K5V2"/>
<gene>
    <name evidence="1" type="ORF">BJG266_LOCUS18410</name>
    <name evidence="2" type="ORF">QVE165_LOCUS47720</name>
</gene>
<dbReference type="Proteomes" id="UP000663877">
    <property type="component" value="Unassembled WGS sequence"/>
</dbReference>
<protein>
    <submittedName>
        <fullName evidence="1">Uncharacterized protein</fullName>
    </submittedName>
</protein>
<evidence type="ECO:0000313" key="3">
    <source>
        <dbReference type="Proteomes" id="UP000663832"/>
    </source>
</evidence>
<accession>A0A814K5V2</accession>
<reference evidence="1" key="1">
    <citation type="submission" date="2021-02" db="EMBL/GenBank/DDBJ databases">
        <authorList>
            <person name="Nowell W R."/>
        </authorList>
    </citation>
    <scope>NUCLEOTIDE SEQUENCE</scope>
</reference>
<evidence type="ECO:0000313" key="1">
    <source>
        <dbReference type="EMBL" id="CAF1047323.1"/>
    </source>
</evidence>
<proteinExistence type="predicted"/>
<comment type="caution">
    <text evidence="1">The sequence shown here is derived from an EMBL/GenBank/DDBJ whole genome shotgun (WGS) entry which is preliminary data.</text>
</comment>
<name>A0A814K5V2_9BILA</name>
<dbReference type="EMBL" id="CAJNOM010000767">
    <property type="protein sequence ID" value="CAF1558813.1"/>
    <property type="molecule type" value="Genomic_DNA"/>
</dbReference>
<evidence type="ECO:0000313" key="2">
    <source>
        <dbReference type="EMBL" id="CAF1558813.1"/>
    </source>
</evidence>